<comment type="caution">
    <text evidence="2">The sequence shown here is derived from an EMBL/GenBank/DDBJ whole genome shotgun (WGS) entry which is preliminary data.</text>
</comment>
<evidence type="ECO:0000313" key="2">
    <source>
        <dbReference type="EMBL" id="GAA0660319.1"/>
    </source>
</evidence>
<evidence type="ECO:0000256" key="1">
    <source>
        <dbReference type="SAM" id="Phobius"/>
    </source>
</evidence>
<evidence type="ECO:0000313" key="3">
    <source>
        <dbReference type="Proteomes" id="UP001500420"/>
    </source>
</evidence>
<proteinExistence type="predicted"/>
<feature type="transmembrane region" description="Helical" evidence="1">
    <location>
        <begin position="432"/>
        <end position="458"/>
    </location>
</feature>
<dbReference type="AlphaFoldDB" id="A0AAV3T576"/>
<dbReference type="EMBL" id="BAAADV010000001">
    <property type="protein sequence ID" value="GAA0660319.1"/>
    <property type="molecule type" value="Genomic_DNA"/>
</dbReference>
<name>A0AAV3T576_9EURY</name>
<reference evidence="2 3" key="1">
    <citation type="journal article" date="2019" name="Int. J. Syst. Evol. Microbiol.">
        <title>The Global Catalogue of Microorganisms (GCM) 10K type strain sequencing project: providing services to taxonomists for standard genome sequencing and annotation.</title>
        <authorList>
            <consortium name="The Broad Institute Genomics Platform"/>
            <consortium name="The Broad Institute Genome Sequencing Center for Infectious Disease"/>
            <person name="Wu L."/>
            <person name="Ma J."/>
        </authorList>
    </citation>
    <scope>NUCLEOTIDE SEQUENCE [LARGE SCALE GENOMIC DNA]</scope>
    <source>
        <strain evidence="2 3">JCM 16328</strain>
    </source>
</reference>
<feature type="transmembrane region" description="Helical" evidence="1">
    <location>
        <begin position="286"/>
        <end position="306"/>
    </location>
</feature>
<dbReference type="RefSeq" id="WP_343771781.1">
    <property type="nucleotide sequence ID" value="NZ_BAAADV010000001.1"/>
</dbReference>
<sequence>MVPRKPLHVALCCLLVVSLAATVAPAGAAPPPQPLCDACGESFEQRVEERGVAVDGEFVTHPIDVVGSTAEVRVRENGTATWIVRNRLDDSTGTEELRSNASYRDRIADGAMGDAELLAANLSEDDVLELRYRENDFAERSVRGTLRSGEFTSAYGYRNLDGLGADRLRVVAPEGYQIGWTVAGATVSDDGSRMTLTELDDRGLVTFVPRDAALGWLWSSLAVAELVAPSAAANALLIAVTPALLFGVAVGVAVPLFGRRDGLVGAADRALSHVGLTADRVLDAPGASLAAVGAATTLAMLGIGAVRTIGPSLLPLFGVGIAYALLGIGIRREGVRERASYRTLVGLASVGALVAGAVTLALAALAPGSTRWLASEVPTLVPVFSLLPAGCALGRGSRRLGVGTAAVAFGVAALSVTPVMGAGPFGGPFSGVVAVAFVLVAAIGTVLSVTVVGAPLLVAGAVLGADRRPGAVESSHADAAEVTRE</sequence>
<gene>
    <name evidence="2" type="ORF">GCM10009020_00330</name>
</gene>
<feature type="transmembrane region" description="Helical" evidence="1">
    <location>
        <begin position="400"/>
        <end position="420"/>
    </location>
</feature>
<keyword evidence="3" id="KW-1185">Reference proteome</keyword>
<keyword evidence="1" id="KW-1133">Transmembrane helix</keyword>
<feature type="transmembrane region" description="Helical" evidence="1">
    <location>
        <begin position="343"/>
        <end position="366"/>
    </location>
</feature>
<organism evidence="2 3">
    <name type="scientific">Natronoarchaeum mannanilyticum</name>
    <dbReference type="NCBI Taxonomy" id="926360"/>
    <lineage>
        <taxon>Archaea</taxon>
        <taxon>Methanobacteriati</taxon>
        <taxon>Methanobacteriota</taxon>
        <taxon>Stenosarchaea group</taxon>
        <taxon>Halobacteria</taxon>
        <taxon>Halobacteriales</taxon>
        <taxon>Natronoarchaeaceae</taxon>
    </lineage>
</organism>
<accession>A0AAV3T576</accession>
<dbReference type="Proteomes" id="UP001500420">
    <property type="component" value="Unassembled WGS sequence"/>
</dbReference>
<keyword evidence="1" id="KW-0812">Transmembrane</keyword>
<protein>
    <submittedName>
        <fullName evidence="2">Uncharacterized protein</fullName>
    </submittedName>
</protein>
<keyword evidence="1" id="KW-0472">Membrane</keyword>
<feature type="transmembrane region" description="Helical" evidence="1">
    <location>
        <begin position="372"/>
        <end position="393"/>
    </location>
</feature>
<feature type="transmembrane region" description="Helical" evidence="1">
    <location>
        <begin position="235"/>
        <end position="257"/>
    </location>
</feature>
<feature type="transmembrane region" description="Helical" evidence="1">
    <location>
        <begin position="312"/>
        <end position="331"/>
    </location>
</feature>